<evidence type="ECO:0000313" key="1">
    <source>
        <dbReference type="EMBL" id="MCE2056146.1"/>
    </source>
</evidence>
<gene>
    <name evidence="1" type="ORF">HAX54_044121</name>
</gene>
<organism evidence="1 2">
    <name type="scientific">Datura stramonium</name>
    <name type="common">Jimsonweed</name>
    <name type="synonym">Common thornapple</name>
    <dbReference type="NCBI Taxonomy" id="4076"/>
    <lineage>
        <taxon>Eukaryota</taxon>
        <taxon>Viridiplantae</taxon>
        <taxon>Streptophyta</taxon>
        <taxon>Embryophyta</taxon>
        <taxon>Tracheophyta</taxon>
        <taxon>Spermatophyta</taxon>
        <taxon>Magnoliopsida</taxon>
        <taxon>eudicotyledons</taxon>
        <taxon>Gunneridae</taxon>
        <taxon>Pentapetalae</taxon>
        <taxon>asterids</taxon>
        <taxon>lamiids</taxon>
        <taxon>Solanales</taxon>
        <taxon>Solanaceae</taxon>
        <taxon>Solanoideae</taxon>
        <taxon>Datureae</taxon>
        <taxon>Datura</taxon>
    </lineage>
</organism>
<comment type="caution">
    <text evidence="1">The sequence shown here is derived from an EMBL/GenBank/DDBJ whole genome shotgun (WGS) entry which is preliminary data.</text>
</comment>
<protein>
    <submittedName>
        <fullName evidence="1">Uncharacterized protein</fullName>
    </submittedName>
</protein>
<evidence type="ECO:0000313" key="2">
    <source>
        <dbReference type="Proteomes" id="UP000823775"/>
    </source>
</evidence>
<proteinExistence type="predicted"/>
<keyword evidence="2" id="KW-1185">Reference proteome</keyword>
<name>A0ABS8W5L9_DATST</name>
<accession>A0ABS8W5L9</accession>
<sequence>MADMSFPDRRFACNRDPNSVYPFSGPARQLPPRQKGERPGAKEFSLLSKINKKQGAVLALSRCFLSVRLSCSIVLRLMEIRLTTGDIRRTSSALEREEGMLAIIPVPTVQSVSQACLPFQSQGHLEPNSDSEEYSRHLTLALANLIIYLP</sequence>
<dbReference type="EMBL" id="JACEIK010006691">
    <property type="protein sequence ID" value="MCE2056146.1"/>
    <property type="molecule type" value="Genomic_DNA"/>
</dbReference>
<reference evidence="1 2" key="1">
    <citation type="journal article" date="2021" name="BMC Genomics">
        <title>Datura genome reveals duplications of psychoactive alkaloid biosynthetic genes and high mutation rate following tissue culture.</title>
        <authorList>
            <person name="Rajewski A."/>
            <person name="Carter-House D."/>
            <person name="Stajich J."/>
            <person name="Litt A."/>
        </authorList>
    </citation>
    <scope>NUCLEOTIDE SEQUENCE [LARGE SCALE GENOMIC DNA]</scope>
    <source>
        <strain evidence="1">AR-01</strain>
    </source>
</reference>
<dbReference type="Proteomes" id="UP000823775">
    <property type="component" value="Unassembled WGS sequence"/>
</dbReference>